<dbReference type="InterPro" id="IPR042831">
    <property type="entry name" value="Ribosomal_mL40_fung"/>
</dbReference>
<evidence type="ECO:0000256" key="8">
    <source>
        <dbReference type="SAM" id="SignalP"/>
    </source>
</evidence>
<dbReference type="InterPro" id="IPR019192">
    <property type="entry name" value="Ribosomal_mL40"/>
</dbReference>
<feature type="chain" id="PRO_5004508603" description="Large ribosomal subunit protein mL40" evidence="8">
    <location>
        <begin position="25"/>
        <end position="179"/>
    </location>
</feature>
<gene>
    <name evidence="9" type="ORF">GLAREA_02762</name>
</gene>
<evidence type="ECO:0000256" key="7">
    <source>
        <dbReference type="ARBA" id="ARBA00035192"/>
    </source>
</evidence>
<evidence type="ECO:0000256" key="1">
    <source>
        <dbReference type="ARBA" id="ARBA00004173"/>
    </source>
</evidence>
<dbReference type="GO" id="GO:0032543">
    <property type="term" value="P:mitochondrial translation"/>
    <property type="evidence" value="ECO:0007669"/>
    <property type="project" value="InterPro"/>
</dbReference>
<dbReference type="HOGENOM" id="CLU_090382_0_1_1"/>
<dbReference type="PANTHER" id="PTHR39150:SF1">
    <property type="entry name" value="LARGE RIBOSOMAL SUBUNIT PROTEIN ML40"/>
    <property type="match status" value="1"/>
</dbReference>
<keyword evidence="8" id="KW-0732">Signal</keyword>
<dbReference type="Gene3D" id="6.10.250.3440">
    <property type="match status" value="1"/>
</dbReference>
<dbReference type="eggNOG" id="KOG4778">
    <property type="taxonomic scope" value="Eukaryota"/>
</dbReference>
<dbReference type="OMA" id="FTDMFPI"/>
<dbReference type="GeneID" id="19461818"/>
<keyword evidence="6" id="KW-0687">Ribonucleoprotein</keyword>
<evidence type="ECO:0000256" key="6">
    <source>
        <dbReference type="ARBA" id="ARBA00023274"/>
    </source>
</evidence>
<dbReference type="GO" id="GO:0005739">
    <property type="term" value="C:mitochondrion"/>
    <property type="evidence" value="ECO:0007669"/>
    <property type="project" value="UniProtKB-SubCell"/>
</dbReference>
<name>S3DJZ1_GLAL2</name>
<keyword evidence="5" id="KW-0496">Mitochondrion</keyword>
<evidence type="ECO:0000256" key="3">
    <source>
        <dbReference type="ARBA" id="ARBA00022946"/>
    </source>
</evidence>
<dbReference type="GO" id="GO:0005840">
    <property type="term" value="C:ribosome"/>
    <property type="evidence" value="ECO:0007669"/>
    <property type="project" value="UniProtKB-KW"/>
</dbReference>
<evidence type="ECO:0000256" key="2">
    <source>
        <dbReference type="ARBA" id="ARBA00009360"/>
    </source>
</evidence>
<evidence type="ECO:0000256" key="5">
    <source>
        <dbReference type="ARBA" id="ARBA00023128"/>
    </source>
</evidence>
<sequence>MAQHTTTTRLLTPLLSSFRSLVLSSETTASATIPKTMATSTRSFSSTPNLAARAKQAKTSDPRVNLIRYHMQHPKTPRPLKFSRMRALRHWTIHRAWMLARRKATEAQEAELIRMHQSMHRACEELRNFDAPGKKDSGRLYRIAMEKKGIFGHGGVPIEYARPQTDTPAREAWNHGWTR</sequence>
<dbReference type="PANTHER" id="PTHR39150">
    <property type="entry name" value="54S RIBOSOMAL PROTEIN L28, MITOCHONDRIAL"/>
    <property type="match status" value="1"/>
</dbReference>
<feature type="signal peptide" evidence="8">
    <location>
        <begin position="1"/>
        <end position="24"/>
    </location>
</feature>
<dbReference type="Proteomes" id="UP000016922">
    <property type="component" value="Unassembled WGS sequence"/>
</dbReference>
<keyword evidence="3" id="KW-0809">Transit peptide</keyword>
<organism evidence="9 10">
    <name type="scientific">Glarea lozoyensis (strain ATCC 20868 / MF5171)</name>
    <dbReference type="NCBI Taxonomy" id="1116229"/>
    <lineage>
        <taxon>Eukaryota</taxon>
        <taxon>Fungi</taxon>
        <taxon>Dikarya</taxon>
        <taxon>Ascomycota</taxon>
        <taxon>Pezizomycotina</taxon>
        <taxon>Leotiomycetes</taxon>
        <taxon>Helotiales</taxon>
        <taxon>Helotiaceae</taxon>
        <taxon>Glarea</taxon>
    </lineage>
</organism>
<dbReference type="RefSeq" id="XP_008086038.1">
    <property type="nucleotide sequence ID" value="XM_008087847.1"/>
</dbReference>
<dbReference type="OrthoDB" id="2098203at2759"/>
<accession>S3DJZ1</accession>
<dbReference type="AlphaFoldDB" id="S3DJZ1"/>
<dbReference type="EMBL" id="KE145370">
    <property type="protein sequence ID" value="EPE26848.1"/>
    <property type="molecule type" value="Genomic_DNA"/>
</dbReference>
<evidence type="ECO:0000256" key="4">
    <source>
        <dbReference type="ARBA" id="ARBA00022980"/>
    </source>
</evidence>
<evidence type="ECO:0000313" key="10">
    <source>
        <dbReference type="Proteomes" id="UP000016922"/>
    </source>
</evidence>
<dbReference type="STRING" id="1116229.S3DJZ1"/>
<dbReference type="GO" id="GO:0003735">
    <property type="term" value="F:structural constituent of ribosome"/>
    <property type="evidence" value="ECO:0007669"/>
    <property type="project" value="InterPro"/>
</dbReference>
<comment type="subcellular location">
    <subcellularLocation>
        <location evidence="1">Mitochondrion</location>
    </subcellularLocation>
</comment>
<keyword evidence="4" id="KW-0689">Ribosomal protein</keyword>
<keyword evidence="10" id="KW-1185">Reference proteome</keyword>
<comment type="similarity">
    <text evidence="2">Belongs to the mitochondrion-specific ribosomal protein mL40 family.</text>
</comment>
<proteinExistence type="inferred from homology"/>
<protein>
    <recommendedName>
        <fullName evidence="7">Large ribosomal subunit protein mL40</fullName>
    </recommendedName>
</protein>
<evidence type="ECO:0000313" key="9">
    <source>
        <dbReference type="EMBL" id="EPE26848.1"/>
    </source>
</evidence>
<dbReference type="GO" id="GO:1990904">
    <property type="term" value="C:ribonucleoprotein complex"/>
    <property type="evidence" value="ECO:0007669"/>
    <property type="project" value="UniProtKB-KW"/>
</dbReference>
<dbReference type="KEGG" id="glz:GLAREA_02762"/>
<reference evidence="9 10" key="1">
    <citation type="journal article" date="2013" name="BMC Genomics">
        <title>Genomics-driven discovery of the pneumocandin biosynthetic gene cluster in the fungus Glarea lozoyensis.</title>
        <authorList>
            <person name="Chen L."/>
            <person name="Yue Q."/>
            <person name="Zhang X."/>
            <person name="Xiang M."/>
            <person name="Wang C."/>
            <person name="Li S."/>
            <person name="Che Y."/>
            <person name="Ortiz-Lopez F.J."/>
            <person name="Bills G.F."/>
            <person name="Liu X."/>
            <person name="An Z."/>
        </authorList>
    </citation>
    <scope>NUCLEOTIDE SEQUENCE [LARGE SCALE GENOMIC DNA]</scope>
    <source>
        <strain evidence="10">ATCC 20868 / MF5171</strain>
    </source>
</reference>
<dbReference type="Pfam" id="PF09812">
    <property type="entry name" value="MRP-L28"/>
    <property type="match status" value="1"/>
</dbReference>